<comment type="similarity">
    <text evidence="1">Belongs to the NAD(P)-dependent epimerase/dehydratase family.</text>
</comment>
<evidence type="ECO:0000256" key="1">
    <source>
        <dbReference type="ARBA" id="ARBA00007637"/>
    </source>
</evidence>
<feature type="domain" description="NAD-dependent epimerase/dehydratase" evidence="2">
    <location>
        <begin position="9"/>
        <end position="244"/>
    </location>
</feature>
<dbReference type="InterPro" id="IPR036291">
    <property type="entry name" value="NAD(P)-bd_dom_sf"/>
</dbReference>
<dbReference type="EMBL" id="DTKL01000078">
    <property type="protein sequence ID" value="HGY95499.1"/>
    <property type="molecule type" value="Genomic_DNA"/>
</dbReference>
<dbReference type="Pfam" id="PF01370">
    <property type="entry name" value="Epimerase"/>
    <property type="match status" value="1"/>
</dbReference>
<dbReference type="SUPFAM" id="SSF51735">
    <property type="entry name" value="NAD(P)-binding Rossmann-fold domains"/>
    <property type="match status" value="1"/>
</dbReference>
<evidence type="ECO:0000313" key="3">
    <source>
        <dbReference type="EMBL" id="HGY95499.1"/>
    </source>
</evidence>
<organism evidence="3">
    <name type="scientific">Acidobacterium capsulatum</name>
    <dbReference type="NCBI Taxonomy" id="33075"/>
    <lineage>
        <taxon>Bacteria</taxon>
        <taxon>Pseudomonadati</taxon>
        <taxon>Acidobacteriota</taxon>
        <taxon>Terriglobia</taxon>
        <taxon>Terriglobales</taxon>
        <taxon>Acidobacteriaceae</taxon>
        <taxon>Acidobacterium</taxon>
    </lineage>
</organism>
<proteinExistence type="inferred from homology"/>
<dbReference type="PANTHER" id="PTHR43000">
    <property type="entry name" value="DTDP-D-GLUCOSE 4,6-DEHYDRATASE-RELATED"/>
    <property type="match status" value="1"/>
</dbReference>
<protein>
    <submittedName>
        <fullName evidence="3">NAD-dependent epimerase/dehydratase family protein</fullName>
    </submittedName>
</protein>
<gene>
    <name evidence="3" type="ORF">ENW50_12570</name>
</gene>
<dbReference type="InterPro" id="IPR001509">
    <property type="entry name" value="Epimerase_deHydtase"/>
</dbReference>
<dbReference type="Gene3D" id="3.40.50.720">
    <property type="entry name" value="NAD(P)-binding Rossmann-like Domain"/>
    <property type="match status" value="1"/>
</dbReference>
<comment type="caution">
    <text evidence="3">The sequence shown here is derived from an EMBL/GenBank/DDBJ whole genome shotgun (WGS) entry which is preliminary data.</text>
</comment>
<name>A0A7V4XUK1_9BACT</name>
<dbReference type="Gene3D" id="3.90.25.10">
    <property type="entry name" value="UDP-galactose 4-epimerase, domain 1"/>
    <property type="match status" value="2"/>
</dbReference>
<evidence type="ECO:0000259" key="2">
    <source>
        <dbReference type="Pfam" id="PF01370"/>
    </source>
</evidence>
<accession>A0A7V4XUK1</accession>
<sequence>MSAEGRRFFIVGGAGFIGSHVVTRLMEGRAAQVTVYDNLSSGRRWHLEVWKQDARLRLKMGDVAELEPLREAMRGHDVVVHLASNPDIAKAATEPSIDFYQGTMLTHQVLEAMRQAGVTRLLYASGSGVYGERGEEALDEYAGPFLPISTYGASKLAGEALIASYCAMFGMTACAFRFGNVVGARQTHGVGLEFLRRLRLEPGRLRVLGNGRQSKPYIHVSDVTHAMLRAEAHVMDGFHVFNVATPDALTVDEIASMAIRCLQRNEDDTRVEYTGGDRGWKGDVPVVRLRTDRVRALGWEPVYSSREAMMRAMTELLADERSFWF</sequence>
<reference evidence="3" key="1">
    <citation type="journal article" date="2020" name="mSystems">
        <title>Genome- and Community-Level Interaction Insights into Carbon Utilization and Element Cycling Functions of Hydrothermarchaeota in Hydrothermal Sediment.</title>
        <authorList>
            <person name="Zhou Z."/>
            <person name="Liu Y."/>
            <person name="Xu W."/>
            <person name="Pan J."/>
            <person name="Luo Z.H."/>
            <person name="Li M."/>
        </authorList>
    </citation>
    <scope>NUCLEOTIDE SEQUENCE [LARGE SCALE GENOMIC DNA]</scope>
    <source>
        <strain evidence="3">SpSt-855</strain>
    </source>
</reference>
<dbReference type="AlphaFoldDB" id="A0A7V4XUK1"/>